<name>A0ACB6Q704_9PLEO</name>
<evidence type="ECO:0000313" key="1">
    <source>
        <dbReference type="EMBL" id="KAF2462618.1"/>
    </source>
</evidence>
<dbReference type="Proteomes" id="UP000799755">
    <property type="component" value="Unassembled WGS sequence"/>
</dbReference>
<sequence>MNQQTFHPYIPLSPGAGKAFDNDAKCMRRFEAYPNSMQTHKYMPGPHEPQPGDPKPKDNFVACTGAKTRHLLNFTMPNKQLKSINSDGSENFKTSFATLSIGGNDIGFSKILRGCLLTLKSHCDESLANATNELYCGSFFAKYNNVLTEMIEKRFHLTPDADFAYRTWVYQTSYSQFFEEDTTQCNKASFLPFGPYATQELRKKLNRLTQSLNYVLQYWIDMRNVHWTLDKSMWGDKYFTAIDWVNVDWVYTGHRFCREGVNEPNYKDPDTWFYYLPIPRALDGNCSEVEVGEAIEKFTWEPDEPGEYTWNLDDPSSLGDLGDKVNWVRTFHPNYTMT</sequence>
<gene>
    <name evidence="1" type="ORF">BDR25DRAFT_320616</name>
</gene>
<protein>
    <submittedName>
        <fullName evidence="1">Uncharacterized protein</fullName>
    </submittedName>
</protein>
<dbReference type="EMBL" id="MU003573">
    <property type="protein sequence ID" value="KAF2462618.1"/>
    <property type="molecule type" value="Genomic_DNA"/>
</dbReference>
<organism evidence="1 2">
    <name type="scientific">Lindgomyces ingoldianus</name>
    <dbReference type="NCBI Taxonomy" id="673940"/>
    <lineage>
        <taxon>Eukaryota</taxon>
        <taxon>Fungi</taxon>
        <taxon>Dikarya</taxon>
        <taxon>Ascomycota</taxon>
        <taxon>Pezizomycotina</taxon>
        <taxon>Dothideomycetes</taxon>
        <taxon>Pleosporomycetidae</taxon>
        <taxon>Pleosporales</taxon>
        <taxon>Lindgomycetaceae</taxon>
        <taxon>Lindgomyces</taxon>
    </lineage>
</organism>
<accession>A0ACB6Q704</accession>
<comment type="caution">
    <text evidence="1">The sequence shown here is derived from an EMBL/GenBank/DDBJ whole genome shotgun (WGS) entry which is preliminary data.</text>
</comment>
<keyword evidence="2" id="KW-1185">Reference proteome</keyword>
<evidence type="ECO:0000313" key="2">
    <source>
        <dbReference type="Proteomes" id="UP000799755"/>
    </source>
</evidence>
<proteinExistence type="predicted"/>
<reference evidence="1" key="1">
    <citation type="journal article" date="2020" name="Stud. Mycol.">
        <title>101 Dothideomycetes genomes: a test case for predicting lifestyles and emergence of pathogens.</title>
        <authorList>
            <person name="Haridas S."/>
            <person name="Albert R."/>
            <person name="Binder M."/>
            <person name="Bloem J."/>
            <person name="Labutti K."/>
            <person name="Salamov A."/>
            <person name="Andreopoulos B."/>
            <person name="Baker S."/>
            <person name="Barry K."/>
            <person name="Bills G."/>
            <person name="Bluhm B."/>
            <person name="Cannon C."/>
            <person name="Castanera R."/>
            <person name="Culley D."/>
            <person name="Daum C."/>
            <person name="Ezra D."/>
            <person name="Gonzalez J."/>
            <person name="Henrissat B."/>
            <person name="Kuo A."/>
            <person name="Liang C."/>
            <person name="Lipzen A."/>
            <person name="Lutzoni F."/>
            <person name="Magnuson J."/>
            <person name="Mondo S."/>
            <person name="Nolan M."/>
            <person name="Ohm R."/>
            <person name="Pangilinan J."/>
            <person name="Park H.-J."/>
            <person name="Ramirez L."/>
            <person name="Alfaro M."/>
            <person name="Sun H."/>
            <person name="Tritt A."/>
            <person name="Yoshinaga Y."/>
            <person name="Zwiers L.-H."/>
            <person name="Turgeon B."/>
            <person name="Goodwin S."/>
            <person name="Spatafora J."/>
            <person name="Crous P."/>
            <person name="Grigoriev I."/>
        </authorList>
    </citation>
    <scope>NUCLEOTIDE SEQUENCE</scope>
    <source>
        <strain evidence="1">ATCC 200398</strain>
    </source>
</reference>